<organism evidence="1 2">
    <name type="scientific">Robiginitalea aurantiaca</name>
    <dbReference type="NCBI Taxonomy" id="3056915"/>
    <lineage>
        <taxon>Bacteria</taxon>
        <taxon>Pseudomonadati</taxon>
        <taxon>Bacteroidota</taxon>
        <taxon>Flavobacteriia</taxon>
        <taxon>Flavobacteriales</taxon>
        <taxon>Flavobacteriaceae</taxon>
        <taxon>Robiginitalea</taxon>
    </lineage>
</organism>
<dbReference type="Gene3D" id="3.30.530.20">
    <property type="match status" value="1"/>
</dbReference>
<sequence>MKLYRLHATQTLPISPEDAWNFLSNPENLQKITPAHMGFQILSGADRPMYPGQLIQYKVSPIPGIRTRWVSEITHVEPGSYFVDEQRFGPYSLWHHKHFIKKMDQGVLMEDIVDYKLPLGILGSLAHPIFVRKQLVGIFRHREKALTDLFGSVPGHPTTFDIQTL</sequence>
<protein>
    <submittedName>
        <fullName evidence="1">SRPBCC family protein</fullName>
    </submittedName>
</protein>
<evidence type="ECO:0000313" key="2">
    <source>
        <dbReference type="Proteomes" id="UP001174839"/>
    </source>
</evidence>
<proteinExistence type="predicted"/>
<keyword evidence="2" id="KW-1185">Reference proteome</keyword>
<dbReference type="CDD" id="cd07820">
    <property type="entry name" value="SRPBCC_3"/>
    <property type="match status" value="1"/>
</dbReference>
<gene>
    <name evidence="1" type="ORF">QU605_11955</name>
</gene>
<reference evidence="1" key="1">
    <citation type="submission" date="2023-06" db="EMBL/GenBank/DDBJ databases">
        <title>Robiginitalea aurantiacus sp. nov. and Algoriphagus sediminis sp. nov., isolated from coastal sediment.</title>
        <authorList>
            <person name="Zhou Z.Y."/>
            <person name="An J."/>
            <person name="Jia Y.W."/>
            <person name="Du Z.J."/>
        </authorList>
    </citation>
    <scope>NUCLEOTIDE SEQUENCE</scope>
    <source>
        <strain evidence="1">M39</strain>
    </source>
</reference>
<name>A0ABT7WGY9_9FLAO</name>
<evidence type="ECO:0000313" key="1">
    <source>
        <dbReference type="EMBL" id="MDM9632191.1"/>
    </source>
</evidence>
<dbReference type="Proteomes" id="UP001174839">
    <property type="component" value="Unassembled WGS sequence"/>
</dbReference>
<dbReference type="EMBL" id="JAUDUY010000006">
    <property type="protein sequence ID" value="MDM9632191.1"/>
    <property type="molecule type" value="Genomic_DNA"/>
</dbReference>
<comment type="caution">
    <text evidence="1">The sequence shown here is derived from an EMBL/GenBank/DDBJ whole genome shotgun (WGS) entry which is preliminary data.</text>
</comment>
<dbReference type="InterPro" id="IPR023393">
    <property type="entry name" value="START-like_dom_sf"/>
</dbReference>
<dbReference type="SUPFAM" id="SSF55961">
    <property type="entry name" value="Bet v1-like"/>
    <property type="match status" value="1"/>
</dbReference>
<dbReference type="RefSeq" id="WP_289725556.1">
    <property type="nucleotide sequence ID" value="NZ_JAUDUY010000006.1"/>
</dbReference>
<accession>A0ABT7WGY9</accession>